<dbReference type="GO" id="GO:0005694">
    <property type="term" value="C:chromosome"/>
    <property type="evidence" value="ECO:0007669"/>
    <property type="project" value="InterPro"/>
</dbReference>
<dbReference type="RefSeq" id="WP_154716295.1">
    <property type="nucleotide sequence ID" value="NZ_LT837803.1"/>
</dbReference>
<evidence type="ECO:0000313" key="4">
    <source>
        <dbReference type="EMBL" id="SMB24455.1"/>
    </source>
</evidence>
<accession>A0A7Z7HQ75</accession>
<dbReference type="PANTHER" id="PTHR30015:SF7">
    <property type="entry name" value="TYPE IV METHYL-DIRECTED RESTRICTION ENZYME ECOKMRR"/>
    <property type="match status" value="1"/>
</dbReference>
<evidence type="ECO:0000313" key="5">
    <source>
        <dbReference type="Proteomes" id="UP000242886"/>
    </source>
</evidence>
<name>A0A7Z7HQ75_9PROT</name>
<dbReference type="InterPro" id="IPR013498">
    <property type="entry name" value="Topo_IA_Znf"/>
</dbReference>
<protein>
    <submittedName>
        <fullName evidence="4">Restriction endonuclease</fullName>
    </submittedName>
</protein>
<keyword evidence="4" id="KW-0378">Hydrolase</keyword>
<evidence type="ECO:0000259" key="2">
    <source>
        <dbReference type="Pfam" id="PF01396"/>
    </source>
</evidence>
<dbReference type="GO" id="GO:0006265">
    <property type="term" value="P:DNA topological change"/>
    <property type="evidence" value="ECO:0007669"/>
    <property type="project" value="InterPro"/>
</dbReference>
<keyword evidence="4" id="KW-0255">Endonuclease</keyword>
<dbReference type="Gene3D" id="3.40.1350.10">
    <property type="match status" value="1"/>
</dbReference>
<keyword evidence="1" id="KW-0472">Membrane</keyword>
<keyword evidence="4" id="KW-0540">Nuclease</keyword>
<dbReference type="EMBL" id="LT837803">
    <property type="protein sequence ID" value="SMB24455.1"/>
    <property type="molecule type" value="Genomic_DNA"/>
</dbReference>
<dbReference type="SUPFAM" id="SSF52980">
    <property type="entry name" value="Restriction endonuclease-like"/>
    <property type="match status" value="1"/>
</dbReference>
<feature type="domain" description="DNA topoisomerase type IA zn finger" evidence="2">
    <location>
        <begin position="295"/>
        <end position="327"/>
    </location>
</feature>
<dbReference type="AlphaFoldDB" id="A0A7Z7HQ75"/>
<keyword evidence="1" id="KW-1133">Transmembrane helix</keyword>
<dbReference type="InterPro" id="IPR007560">
    <property type="entry name" value="Restrct_endonuc_IV_Mrr"/>
</dbReference>
<dbReference type="GO" id="GO:0003916">
    <property type="term" value="F:DNA topoisomerase activity"/>
    <property type="evidence" value="ECO:0007669"/>
    <property type="project" value="InterPro"/>
</dbReference>
<gene>
    <name evidence="4" type="ORF">SDENCHOL_11068</name>
</gene>
<evidence type="ECO:0000259" key="3">
    <source>
        <dbReference type="Pfam" id="PF04471"/>
    </source>
</evidence>
<keyword evidence="1" id="KW-0812">Transmembrane</keyword>
<dbReference type="Pfam" id="PF04471">
    <property type="entry name" value="Mrr_cat"/>
    <property type="match status" value="1"/>
</dbReference>
<dbReference type="InterPro" id="IPR011335">
    <property type="entry name" value="Restrct_endonuc-II-like"/>
</dbReference>
<proteinExistence type="predicted"/>
<keyword evidence="5" id="KW-1185">Reference proteome</keyword>
<feature type="transmembrane region" description="Helical" evidence="1">
    <location>
        <begin position="65"/>
        <end position="83"/>
    </location>
</feature>
<evidence type="ECO:0000256" key="1">
    <source>
        <dbReference type="SAM" id="Phobius"/>
    </source>
</evidence>
<dbReference type="PANTHER" id="PTHR30015">
    <property type="entry name" value="MRR RESTRICTION SYSTEM PROTEIN"/>
    <property type="match status" value="1"/>
</dbReference>
<dbReference type="InterPro" id="IPR052906">
    <property type="entry name" value="Type_IV_Methyl-Rstrct_Enzyme"/>
</dbReference>
<dbReference type="GO" id="GO:0009307">
    <property type="term" value="P:DNA restriction-modification system"/>
    <property type="evidence" value="ECO:0007669"/>
    <property type="project" value="InterPro"/>
</dbReference>
<dbReference type="Pfam" id="PF01396">
    <property type="entry name" value="Zn_ribbon_Top1"/>
    <property type="match status" value="1"/>
</dbReference>
<dbReference type="GO" id="GO:0015666">
    <property type="term" value="F:restriction endodeoxyribonuclease activity"/>
    <property type="evidence" value="ECO:0007669"/>
    <property type="project" value="TreeGrafter"/>
</dbReference>
<dbReference type="InterPro" id="IPR011856">
    <property type="entry name" value="tRNA_endonuc-like_dom_sf"/>
</dbReference>
<reference evidence="4" key="1">
    <citation type="submission" date="2017-03" db="EMBL/GenBank/DDBJ databases">
        <authorList>
            <consortium name="AG Boll"/>
        </authorList>
    </citation>
    <scope>NUCLEOTIDE SEQUENCE [LARGE SCALE GENOMIC DNA]</scope>
    <source>
        <strain evidence="4">Chol</strain>
    </source>
</reference>
<feature type="domain" description="Restriction endonuclease type IV Mrr" evidence="3">
    <location>
        <begin position="158"/>
        <end position="271"/>
    </location>
</feature>
<organism evidence="4 5">
    <name type="scientific">Sterolibacterium denitrificans</name>
    <dbReference type="NCBI Taxonomy" id="157592"/>
    <lineage>
        <taxon>Bacteria</taxon>
        <taxon>Pseudomonadati</taxon>
        <taxon>Pseudomonadota</taxon>
        <taxon>Betaproteobacteria</taxon>
        <taxon>Nitrosomonadales</taxon>
        <taxon>Sterolibacteriaceae</taxon>
        <taxon>Sterolibacterium</taxon>
    </lineage>
</organism>
<dbReference type="Proteomes" id="UP000242886">
    <property type="component" value="Chromosome SDENCHOL"/>
</dbReference>
<feature type="transmembrane region" description="Helical" evidence="1">
    <location>
        <begin position="20"/>
        <end position="37"/>
    </location>
</feature>
<dbReference type="GO" id="GO:0003677">
    <property type="term" value="F:DNA binding"/>
    <property type="evidence" value="ECO:0007669"/>
    <property type="project" value="InterPro"/>
</dbReference>
<sequence length="336" mass="37305">MTRRRRTREAPIETLFKAPWWISVALGIFVLVALKWIEPPNVASSAASSAVSNAILKPLASMLSGLAWLLSGVFFFIGLLSLVREKLSAPKPAKLADWQSTKSAAGTQADGGWQSRVAQYGVQGRAEPKQDRVLEAWEASIAGVSSTAKSAEWSIELLRDLEWKRFEDVCQKFYALKGIKSETTPLGPDGGIDIRLYQDSADKPTSIVQCKAWGERNVGIKPVRELLGVMAHEKIEKACFMASGNFTEEAKAFAQSNHITLINGEMLLAMIRRLPESDRQTLLVFATDGDFRTPTCPSCGIKMRRVSGTNGRPDFWGCHNYPRCRQKLRVRAAERY</sequence>
<dbReference type="Gene3D" id="3.30.65.10">
    <property type="entry name" value="Bacterial Topoisomerase I, domain 1"/>
    <property type="match status" value="1"/>
</dbReference>